<gene>
    <name evidence="2" type="ORF">DJ017_03745</name>
</gene>
<name>A0A328AGJ2_9CAUL</name>
<keyword evidence="3" id="KW-1185">Reference proteome</keyword>
<dbReference type="Proteomes" id="UP000249254">
    <property type="component" value="Unassembled WGS sequence"/>
</dbReference>
<dbReference type="AlphaFoldDB" id="A0A328AGJ2"/>
<evidence type="ECO:0000256" key="1">
    <source>
        <dbReference type="SAM" id="MobiDB-lite"/>
    </source>
</evidence>
<dbReference type="EMBL" id="QFYQ01000001">
    <property type="protein sequence ID" value="RAK53701.1"/>
    <property type="molecule type" value="Genomic_DNA"/>
</dbReference>
<proteinExistence type="predicted"/>
<dbReference type="RefSeq" id="WP_111527453.1">
    <property type="nucleotide sequence ID" value="NZ_JBHRSG010000005.1"/>
</dbReference>
<feature type="region of interest" description="Disordered" evidence="1">
    <location>
        <begin position="1"/>
        <end position="22"/>
    </location>
</feature>
<reference evidence="3" key="1">
    <citation type="submission" date="2018-05" db="EMBL/GenBank/DDBJ databases">
        <authorList>
            <person name="Li X."/>
        </authorList>
    </citation>
    <scope>NUCLEOTIDE SEQUENCE [LARGE SCALE GENOMIC DNA]</scope>
    <source>
        <strain evidence="3">LX32</strain>
    </source>
</reference>
<organism evidence="2 3">
    <name type="scientific">Phenylobacterium soli</name>
    <dbReference type="NCBI Taxonomy" id="2170551"/>
    <lineage>
        <taxon>Bacteria</taxon>
        <taxon>Pseudomonadati</taxon>
        <taxon>Pseudomonadota</taxon>
        <taxon>Alphaproteobacteria</taxon>
        <taxon>Caulobacterales</taxon>
        <taxon>Caulobacteraceae</taxon>
        <taxon>Phenylobacterium</taxon>
    </lineage>
</organism>
<evidence type="ECO:0000313" key="2">
    <source>
        <dbReference type="EMBL" id="RAK53701.1"/>
    </source>
</evidence>
<accession>A0A328AGJ2</accession>
<dbReference type="OrthoDB" id="7159482at2"/>
<sequence length="118" mass="13377">MAFDPPQQSTPRPGPSSGPTRVFFDRRELNRLLNLYGRMVAAGEWRDYGIDGLSEAAVFSVFERASEAPLYRIEKRPALAKRQGAWAVVGRGGLILRRGHELEQVLRFFDKGRFKVVD</sequence>
<protein>
    <submittedName>
        <fullName evidence="2">DUF2794 domain-containing protein</fullName>
    </submittedName>
</protein>
<comment type="caution">
    <text evidence="2">The sequence shown here is derived from an EMBL/GenBank/DDBJ whole genome shotgun (WGS) entry which is preliminary data.</text>
</comment>
<dbReference type="InterPro" id="IPR021252">
    <property type="entry name" value="DUF2794"/>
</dbReference>
<evidence type="ECO:0000313" key="3">
    <source>
        <dbReference type="Proteomes" id="UP000249254"/>
    </source>
</evidence>
<feature type="compositionally biased region" description="Low complexity" evidence="1">
    <location>
        <begin position="1"/>
        <end position="21"/>
    </location>
</feature>
<dbReference type="Pfam" id="PF10984">
    <property type="entry name" value="DUF2794"/>
    <property type="match status" value="1"/>
</dbReference>